<reference evidence="2" key="1">
    <citation type="submission" date="2023-04" db="EMBL/GenBank/DDBJ databases">
        <title>Phytophthora fragariaefolia NBRC 109709.</title>
        <authorList>
            <person name="Ichikawa N."/>
            <person name="Sato H."/>
            <person name="Tonouchi N."/>
        </authorList>
    </citation>
    <scope>NUCLEOTIDE SEQUENCE</scope>
    <source>
        <strain evidence="2">NBRC 109709</strain>
    </source>
</reference>
<feature type="compositionally biased region" description="Low complexity" evidence="1">
    <location>
        <begin position="84"/>
        <end position="95"/>
    </location>
</feature>
<organism evidence="2 3">
    <name type="scientific">Phytophthora fragariaefolia</name>
    <dbReference type="NCBI Taxonomy" id="1490495"/>
    <lineage>
        <taxon>Eukaryota</taxon>
        <taxon>Sar</taxon>
        <taxon>Stramenopiles</taxon>
        <taxon>Oomycota</taxon>
        <taxon>Peronosporomycetes</taxon>
        <taxon>Peronosporales</taxon>
        <taxon>Peronosporaceae</taxon>
        <taxon>Phytophthora</taxon>
    </lineage>
</organism>
<proteinExistence type="predicted"/>
<dbReference type="AlphaFoldDB" id="A0A9W7D489"/>
<dbReference type="Proteomes" id="UP001165121">
    <property type="component" value="Unassembled WGS sequence"/>
</dbReference>
<evidence type="ECO:0000313" key="2">
    <source>
        <dbReference type="EMBL" id="GMF56644.1"/>
    </source>
</evidence>
<dbReference type="EMBL" id="BSXT01004095">
    <property type="protein sequence ID" value="GMF56644.1"/>
    <property type="molecule type" value="Genomic_DNA"/>
</dbReference>
<accession>A0A9W7D489</accession>
<evidence type="ECO:0000313" key="3">
    <source>
        <dbReference type="Proteomes" id="UP001165121"/>
    </source>
</evidence>
<sequence>MRYQLFRRGLRNKRLLATLDASSASDILEACEWLMFKDMHRPIEADDEFSKAETTRKKEQGGPVSASVDALALRLKTFKEQQLRQQRLAQRQWQPPRSPRNRVPEVAATPVSNSAGGGHSQEPAAQPFRGIRMSDDSRTQEGVPVRGRCNFKGHGRVV</sequence>
<feature type="region of interest" description="Disordered" evidence="1">
    <location>
        <begin position="84"/>
        <end position="158"/>
    </location>
</feature>
<evidence type="ECO:0000256" key="1">
    <source>
        <dbReference type="SAM" id="MobiDB-lite"/>
    </source>
</evidence>
<dbReference type="OrthoDB" id="110471at2759"/>
<comment type="caution">
    <text evidence="2">The sequence shown here is derived from an EMBL/GenBank/DDBJ whole genome shotgun (WGS) entry which is preliminary data.</text>
</comment>
<gene>
    <name evidence="2" type="ORF">Pfra01_002403900</name>
</gene>
<name>A0A9W7D489_9STRA</name>
<keyword evidence="3" id="KW-1185">Reference proteome</keyword>
<feature type="compositionally biased region" description="Basic residues" evidence="1">
    <location>
        <begin position="149"/>
        <end position="158"/>
    </location>
</feature>
<protein>
    <submittedName>
        <fullName evidence="2">Unnamed protein product</fullName>
    </submittedName>
</protein>